<evidence type="ECO:0000313" key="7">
    <source>
        <dbReference type="EMBL" id="TYI02960.1"/>
    </source>
</evidence>
<evidence type="ECO:0000256" key="1">
    <source>
        <dbReference type="ARBA" id="ARBA00022741"/>
    </source>
</evidence>
<comment type="similarity">
    <text evidence="4 5">Belongs to the TRAFAC class myosin-kinesin ATPase superfamily. Kinesin family.</text>
</comment>
<dbReference type="PANTHER" id="PTHR47969">
    <property type="entry name" value="CHROMOSOME-ASSOCIATED KINESIN KIF4A-RELATED"/>
    <property type="match status" value="1"/>
</dbReference>
<organism evidence="7 8">
    <name type="scientific">Gossypium tomentosum</name>
    <name type="common">Hawaiian cotton</name>
    <name type="synonym">Gossypium sandvicense</name>
    <dbReference type="NCBI Taxonomy" id="34277"/>
    <lineage>
        <taxon>Eukaryota</taxon>
        <taxon>Viridiplantae</taxon>
        <taxon>Streptophyta</taxon>
        <taxon>Embryophyta</taxon>
        <taxon>Tracheophyta</taxon>
        <taxon>Spermatophyta</taxon>
        <taxon>Magnoliopsida</taxon>
        <taxon>eudicotyledons</taxon>
        <taxon>Gunneridae</taxon>
        <taxon>Pentapetalae</taxon>
        <taxon>rosids</taxon>
        <taxon>malvids</taxon>
        <taxon>Malvales</taxon>
        <taxon>Malvaceae</taxon>
        <taxon>Malvoideae</taxon>
        <taxon>Gossypium</taxon>
    </lineage>
</organism>
<dbReference type="SMART" id="SM00129">
    <property type="entry name" value="KISc"/>
    <property type="match status" value="1"/>
</dbReference>
<dbReference type="GO" id="GO:0005875">
    <property type="term" value="C:microtubule associated complex"/>
    <property type="evidence" value="ECO:0007669"/>
    <property type="project" value="TreeGrafter"/>
</dbReference>
<proteinExistence type="inferred from homology"/>
<keyword evidence="5" id="KW-0493">Microtubule</keyword>
<dbReference type="InterPro" id="IPR001752">
    <property type="entry name" value="Kinesin_motor_dom"/>
</dbReference>
<evidence type="ECO:0000256" key="2">
    <source>
        <dbReference type="ARBA" id="ARBA00022840"/>
    </source>
</evidence>
<dbReference type="GO" id="GO:0005874">
    <property type="term" value="C:microtubule"/>
    <property type="evidence" value="ECO:0007669"/>
    <property type="project" value="UniProtKB-KW"/>
</dbReference>
<dbReference type="PANTHER" id="PTHR47969:SF29">
    <property type="entry name" value="KINESIN-LIKE PROTEIN"/>
    <property type="match status" value="1"/>
</dbReference>
<dbReference type="GO" id="GO:0007018">
    <property type="term" value="P:microtubule-based movement"/>
    <property type="evidence" value="ECO:0007669"/>
    <property type="project" value="InterPro"/>
</dbReference>
<dbReference type="InterPro" id="IPR027417">
    <property type="entry name" value="P-loop_NTPase"/>
</dbReference>
<dbReference type="PROSITE" id="PS00411">
    <property type="entry name" value="KINESIN_MOTOR_1"/>
    <property type="match status" value="1"/>
</dbReference>
<accession>A0A5D2NKX3</accession>
<evidence type="ECO:0000313" key="8">
    <source>
        <dbReference type="Proteomes" id="UP000322667"/>
    </source>
</evidence>
<dbReference type="Gene3D" id="3.40.850.10">
    <property type="entry name" value="Kinesin motor domain"/>
    <property type="match status" value="1"/>
</dbReference>
<protein>
    <recommendedName>
        <fullName evidence="5">Kinesin-like protein</fullName>
    </recommendedName>
</protein>
<dbReference type="InterPro" id="IPR027640">
    <property type="entry name" value="Kinesin-like_fam"/>
</dbReference>
<name>A0A5D2NKX3_GOSTO</name>
<dbReference type="PRINTS" id="PR00380">
    <property type="entry name" value="KINESINHEAVY"/>
</dbReference>
<evidence type="ECO:0000256" key="5">
    <source>
        <dbReference type="RuleBase" id="RU000394"/>
    </source>
</evidence>
<comment type="caution">
    <text evidence="4">Lacks conserved residue(s) required for the propagation of feature annotation.</text>
</comment>
<dbReference type="GO" id="GO:0005524">
    <property type="term" value="F:ATP binding"/>
    <property type="evidence" value="ECO:0007669"/>
    <property type="project" value="UniProtKB-KW"/>
</dbReference>
<keyword evidence="8" id="KW-1185">Reference proteome</keyword>
<dbReference type="AlphaFoldDB" id="A0A5D2NKX3"/>
<sequence>MEGPNILESDEKKKGILPRVVDGLFACIKTSADSTKYTVKLSMVEIYMEKVRDLFDLSKDNIQIKESKTQGIVLSGATEISLSDTAEALQSLSSGIANRAIGETQMNMASSRSHCVYMFTLNQESISEKRVKSGKLILVDLAGSEKVEKTGAEGRVLEEAKTINKSLSALGNVINALTCGSPAKANHIPYRDSKLTRMLQDALGGNSRTALLCCCSPSPSNASESLSTLRFGARAKHIKTSPLVIKVSEEKCSKKNGDASGTRDESFEKILEKMSERLNDEDIKLLEELFIQAGLFVDPDSEGTWNQPFKMLFNKPFLH</sequence>
<dbReference type="GO" id="GO:0007052">
    <property type="term" value="P:mitotic spindle organization"/>
    <property type="evidence" value="ECO:0007669"/>
    <property type="project" value="TreeGrafter"/>
</dbReference>
<dbReference type="Pfam" id="PF00225">
    <property type="entry name" value="Kinesin"/>
    <property type="match status" value="1"/>
</dbReference>
<dbReference type="GO" id="GO:0008017">
    <property type="term" value="F:microtubule binding"/>
    <property type="evidence" value="ECO:0007669"/>
    <property type="project" value="InterPro"/>
</dbReference>
<evidence type="ECO:0000256" key="4">
    <source>
        <dbReference type="PROSITE-ProRule" id="PRU00283"/>
    </source>
</evidence>
<keyword evidence="3 5" id="KW-0505">Motor protein</keyword>
<keyword evidence="2 5" id="KW-0067">ATP-binding</keyword>
<dbReference type="GO" id="GO:0051231">
    <property type="term" value="P:spindle elongation"/>
    <property type="evidence" value="ECO:0007669"/>
    <property type="project" value="TreeGrafter"/>
</dbReference>
<dbReference type="GO" id="GO:0003777">
    <property type="term" value="F:microtubule motor activity"/>
    <property type="evidence" value="ECO:0007669"/>
    <property type="project" value="InterPro"/>
</dbReference>
<gene>
    <name evidence="7" type="ORF">ES332_A11G304200v1</name>
</gene>
<keyword evidence="1 5" id="KW-0547">Nucleotide-binding</keyword>
<dbReference type="SUPFAM" id="SSF52540">
    <property type="entry name" value="P-loop containing nucleoside triphosphate hydrolases"/>
    <property type="match status" value="1"/>
</dbReference>
<dbReference type="PROSITE" id="PS50067">
    <property type="entry name" value="KINESIN_MOTOR_2"/>
    <property type="match status" value="1"/>
</dbReference>
<dbReference type="EMBL" id="CM017620">
    <property type="protein sequence ID" value="TYI02960.1"/>
    <property type="molecule type" value="Genomic_DNA"/>
</dbReference>
<evidence type="ECO:0000259" key="6">
    <source>
        <dbReference type="PROSITE" id="PS50067"/>
    </source>
</evidence>
<dbReference type="Proteomes" id="UP000322667">
    <property type="component" value="Chromosome A11"/>
</dbReference>
<dbReference type="InterPro" id="IPR036961">
    <property type="entry name" value="Kinesin_motor_dom_sf"/>
</dbReference>
<evidence type="ECO:0000256" key="3">
    <source>
        <dbReference type="ARBA" id="ARBA00023175"/>
    </source>
</evidence>
<reference evidence="7 8" key="1">
    <citation type="submission" date="2019-07" db="EMBL/GenBank/DDBJ databases">
        <title>WGS assembly of Gossypium tomentosum.</title>
        <authorList>
            <person name="Chen Z.J."/>
            <person name="Sreedasyam A."/>
            <person name="Ando A."/>
            <person name="Song Q."/>
            <person name="De L."/>
            <person name="Hulse-Kemp A."/>
            <person name="Ding M."/>
            <person name="Ye W."/>
            <person name="Kirkbride R."/>
            <person name="Jenkins J."/>
            <person name="Plott C."/>
            <person name="Lovell J."/>
            <person name="Lin Y.-M."/>
            <person name="Vaughn R."/>
            <person name="Liu B."/>
            <person name="Li W."/>
            <person name="Simpson S."/>
            <person name="Scheffler B."/>
            <person name="Saski C."/>
            <person name="Grover C."/>
            <person name="Hu G."/>
            <person name="Conover J."/>
            <person name="Carlson J."/>
            <person name="Shu S."/>
            <person name="Boston L."/>
            <person name="Williams M."/>
            <person name="Peterson D."/>
            <person name="Mcgee K."/>
            <person name="Jones D."/>
            <person name="Wendel J."/>
            <person name="Stelly D."/>
            <person name="Grimwood J."/>
            <person name="Schmutz J."/>
        </authorList>
    </citation>
    <scope>NUCLEOTIDE SEQUENCE [LARGE SCALE GENOMIC DNA]</scope>
    <source>
        <strain evidence="7">7179.01</strain>
    </source>
</reference>
<dbReference type="InterPro" id="IPR019821">
    <property type="entry name" value="Kinesin_motor_CS"/>
</dbReference>
<feature type="domain" description="Kinesin motor" evidence="6">
    <location>
        <begin position="1"/>
        <end position="238"/>
    </location>
</feature>